<evidence type="ECO:0000313" key="3">
    <source>
        <dbReference type="EMBL" id="ACL69195.1"/>
    </source>
</evidence>
<reference evidence="3 4" key="1">
    <citation type="journal article" date="2009" name="PLoS ONE">
        <title>Genome analysis of the anaerobic thermohalophilic bacterium Halothermothrix orenii.</title>
        <authorList>
            <person name="Mavromatis K."/>
            <person name="Ivanova N."/>
            <person name="Anderson I."/>
            <person name="Lykidis A."/>
            <person name="Hooper S.D."/>
            <person name="Sun H."/>
            <person name="Kunin V."/>
            <person name="Lapidus A."/>
            <person name="Hugenholtz P."/>
            <person name="Patel B."/>
            <person name="Kyrpides N.C."/>
        </authorList>
    </citation>
    <scope>NUCLEOTIDE SEQUENCE [LARGE SCALE GENOMIC DNA]</scope>
    <source>
        <strain evidence="4">H 168 / OCM 544 / DSM 9562</strain>
    </source>
</reference>
<dbReference type="OrthoDB" id="9780216at2"/>
<dbReference type="PANTHER" id="PTHR33434">
    <property type="entry name" value="DEGV DOMAIN-CONTAINING PROTEIN DR_1986-RELATED"/>
    <property type="match status" value="1"/>
</dbReference>
<dbReference type="SUPFAM" id="SSF82549">
    <property type="entry name" value="DAK1/DegV-like"/>
    <property type="match status" value="1"/>
</dbReference>
<dbReference type="NCBIfam" id="TIGR00762">
    <property type="entry name" value="DegV"/>
    <property type="match status" value="1"/>
</dbReference>
<evidence type="ECO:0000313" key="4">
    <source>
        <dbReference type="Proteomes" id="UP000000719"/>
    </source>
</evidence>
<dbReference type="Pfam" id="PF02645">
    <property type="entry name" value="DegV"/>
    <property type="match status" value="1"/>
</dbReference>
<dbReference type="Gene3D" id="3.30.1180.10">
    <property type="match status" value="1"/>
</dbReference>
<dbReference type="Proteomes" id="UP000000719">
    <property type="component" value="Chromosome"/>
</dbReference>
<name>B8D1W8_HALOH</name>
<keyword evidence="2" id="KW-0446">Lipid-binding</keyword>
<protein>
    <submittedName>
        <fullName evidence="3">DegV family protein</fullName>
    </submittedName>
</protein>
<dbReference type="GO" id="GO:0008289">
    <property type="term" value="F:lipid binding"/>
    <property type="evidence" value="ECO:0007669"/>
    <property type="project" value="UniProtKB-KW"/>
</dbReference>
<dbReference type="Gene3D" id="3.40.50.10170">
    <property type="match status" value="1"/>
</dbReference>
<dbReference type="eggNOG" id="COG1307">
    <property type="taxonomic scope" value="Bacteria"/>
</dbReference>
<gene>
    <name evidence="3" type="ordered locus">Hore_04370</name>
</gene>
<evidence type="ECO:0000256" key="1">
    <source>
        <dbReference type="ARBA" id="ARBA00003238"/>
    </source>
</evidence>
<dbReference type="InterPro" id="IPR043168">
    <property type="entry name" value="DegV_C"/>
</dbReference>
<sequence>MSTKIIVDSACDLPDEILDKYEIEVLPFNIHIDNQCYKDGIDIEVEELYAAMKEGKVPKTSQVSPEDFKRAFSRNAEAGNDCIYISFSAKLSGANQTGQLVAKEIRDKYKDVNIDIVDSKAGSVATGIIAYKAALLLEKGVSREKVIEKIKYWADHIEHIFMLDDLKPLVRGGRISKTKFFVGNILNIKPILCVKNGKIELLKKVRGTGRAISKMINYVKEKSYDLTEQLIGIAHADDLVQAEVLKEKIEELGGKIFCVEKIGSVLGVHLGIGGIGVFFLNEAEA</sequence>
<accession>B8D1W8</accession>
<dbReference type="AlphaFoldDB" id="B8D1W8"/>
<dbReference type="InterPro" id="IPR050270">
    <property type="entry name" value="DegV_domain_contain"/>
</dbReference>
<dbReference type="EMBL" id="CP001098">
    <property type="protein sequence ID" value="ACL69195.1"/>
    <property type="molecule type" value="Genomic_DNA"/>
</dbReference>
<dbReference type="KEGG" id="hor:Hore_04370"/>
<dbReference type="STRING" id="373903.Hore_04370"/>
<dbReference type="PANTHER" id="PTHR33434:SF3">
    <property type="entry name" value="DEGV DOMAIN-CONTAINING PROTEIN YITS"/>
    <property type="match status" value="1"/>
</dbReference>
<keyword evidence="4" id="KW-1185">Reference proteome</keyword>
<comment type="function">
    <text evidence="1">May bind long-chain fatty acids, such as palmitate, and may play a role in lipid transport or fatty acid metabolism.</text>
</comment>
<organism evidence="3 4">
    <name type="scientific">Halothermothrix orenii (strain H 168 / OCM 544 / DSM 9562)</name>
    <dbReference type="NCBI Taxonomy" id="373903"/>
    <lineage>
        <taxon>Bacteria</taxon>
        <taxon>Bacillati</taxon>
        <taxon>Bacillota</taxon>
        <taxon>Clostridia</taxon>
        <taxon>Halanaerobiales</taxon>
        <taxon>Halothermotrichaceae</taxon>
        <taxon>Halothermothrix</taxon>
    </lineage>
</organism>
<evidence type="ECO:0000256" key="2">
    <source>
        <dbReference type="ARBA" id="ARBA00023121"/>
    </source>
</evidence>
<proteinExistence type="predicted"/>
<dbReference type="RefSeq" id="WP_012635383.1">
    <property type="nucleotide sequence ID" value="NC_011899.1"/>
</dbReference>
<dbReference type="InterPro" id="IPR003797">
    <property type="entry name" value="DegV"/>
</dbReference>
<dbReference type="HOGENOM" id="CLU_048251_4_1_9"/>
<dbReference type="PROSITE" id="PS51482">
    <property type="entry name" value="DEGV"/>
    <property type="match status" value="1"/>
</dbReference>